<proteinExistence type="inferred from homology"/>
<keyword evidence="3" id="KW-0731">Sigma factor</keyword>
<dbReference type="EMBL" id="SLUI01000006">
    <property type="protein sequence ID" value="TCL37210.1"/>
    <property type="molecule type" value="Genomic_DNA"/>
</dbReference>
<evidence type="ECO:0000256" key="2">
    <source>
        <dbReference type="ARBA" id="ARBA00023015"/>
    </source>
</evidence>
<dbReference type="InterPro" id="IPR013249">
    <property type="entry name" value="RNA_pol_sigma70_r4_t2"/>
</dbReference>
<dbReference type="GO" id="GO:0006352">
    <property type="term" value="P:DNA-templated transcription initiation"/>
    <property type="evidence" value="ECO:0007669"/>
    <property type="project" value="InterPro"/>
</dbReference>
<dbReference type="OrthoDB" id="9785675at2"/>
<comment type="similarity">
    <text evidence="1">Belongs to the sigma-70 factor family. ECF subfamily.</text>
</comment>
<dbReference type="RefSeq" id="WP_132079399.1">
    <property type="nucleotide sequence ID" value="NZ_SLUI01000006.1"/>
</dbReference>
<dbReference type="SUPFAM" id="SSF88659">
    <property type="entry name" value="Sigma3 and sigma4 domains of RNA polymerase sigma factors"/>
    <property type="match status" value="1"/>
</dbReference>
<evidence type="ECO:0000256" key="3">
    <source>
        <dbReference type="ARBA" id="ARBA00023082"/>
    </source>
</evidence>
<dbReference type="InterPro" id="IPR013325">
    <property type="entry name" value="RNA_pol_sigma_r2"/>
</dbReference>
<keyword evidence="8" id="KW-1185">Reference proteome</keyword>
<evidence type="ECO:0000256" key="1">
    <source>
        <dbReference type="ARBA" id="ARBA00010641"/>
    </source>
</evidence>
<dbReference type="PANTHER" id="PTHR43133:SF51">
    <property type="entry name" value="RNA POLYMERASE SIGMA FACTOR"/>
    <property type="match status" value="1"/>
</dbReference>
<evidence type="ECO:0000256" key="4">
    <source>
        <dbReference type="ARBA" id="ARBA00023163"/>
    </source>
</evidence>
<dbReference type="Pfam" id="PF04542">
    <property type="entry name" value="Sigma70_r2"/>
    <property type="match status" value="1"/>
</dbReference>
<dbReference type="Pfam" id="PF08281">
    <property type="entry name" value="Sigma70_r4_2"/>
    <property type="match status" value="1"/>
</dbReference>
<keyword evidence="4" id="KW-0804">Transcription</keyword>
<reference evidence="7 8" key="1">
    <citation type="submission" date="2019-03" db="EMBL/GenBank/DDBJ databases">
        <title>Genomic Encyclopedia of Type Strains, Phase IV (KMG-IV): sequencing the most valuable type-strain genomes for metagenomic binning, comparative biology and taxonomic classification.</title>
        <authorList>
            <person name="Goeker M."/>
        </authorList>
    </citation>
    <scope>NUCLEOTIDE SEQUENCE [LARGE SCALE GENOMIC DNA]</scope>
    <source>
        <strain evidence="7 8">DSM 15969</strain>
    </source>
</reference>
<dbReference type="PANTHER" id="PTHR43133">
    <property type="entry name" value="RNA POLYMERASE ECF-TYPE SIGMA FACTO"/>
    <property type="match status" value="1"/>
</dbReference>
<evidence type="ECO:0000313" key="7">
    <source>
        <dbReference type="EMBL" id="TCL37210.1"/>
    </source>
</evidence>
<dbReference type="Gene3D" id="1.10.1740.10">
    <property type="match status" value="1"/>
</dbReference>
<accession>A0A4R1Q744</accession>
<feature type="domain" description="RNA polymerase sigma factor 70 region 4 type 2" evidence="6">
    <location>
        <begin position="128"/>
        <end position="180"/>
    </location>
</feature>
<dbReference type="Gene3D" id="1.10.10.10">
    <property type="entry name" value="Winged helix-like DNA-binding domain superfamily/Winged helix DNA-binding domain"/>
    <property type="match status" value="1"/>
</dbReference>
<dbReference type="AlphaFoldDB" id="A0A4R1Q744"/>
<dbReference type="SUPFAM" id="SSF88946">
    <property type="entry name" value="Sigma2 domain of RNA polymerase sigma factors"/>
    <property type="match status" value="1"/>
</dbReference>
<dbReference type="InterPro" id="IPR039425">
    <property type="entry name" value="RNA_pol_sigma-70-like"/>
</dbReference>
<evidence type="ECO:0000259" key="6">
    <source>
        <dbReference type="Pfam" id="PF08281"/>
    </source>
</evidence>
<evidence type="ECO:0000259" key="5">
    <source>
        <dbReference type="Pfam" id="PF04542"/>
    </source>
</evidence>
<dbReference type="NCBIfam" id="TIGR02937">
    <property type="entry name" value="sigma70-ECF"/>
    <property type="match status" value="1"/>
</dbReference>
<dbReference type="InterPro" id="IPR014284">
    <property type="entry name" value="RNA_pol_sigma-70_dom"/>
</dbReference>
<dbReference type="InterPro" id="IPR013324">
    <property type="entry name" value="RNA_pol_sigma_r3/r4-like"/>
</dbReference>
<keyword evidence="2" id="KW-0805">Transcription regulation</keyword>
<comment type="caution">
    <text evidence="7">The sequence shown here is derived from an EMBL/GenBank/DDBJ whole genome shotgun (WGS) entry which is preliminary data.</text>
</comment>
<dbReference type="Proteomes" id="UP000295063">
    <property type="component" value="Unassembled WGS sequence"/>
</dbReference>
<evidence type="ECO:0000313" key="8">
    <source>
        <dbReference type="Proteomes" id="UP000295063"/>
    </source>
</evidence>
<name>A0A4R1Q744_9FIRM</name>
<dbReference type="CDD" id="cd06171">
    <property type="entry name" value="Sigma70_r4"/>
    <property type="match status" value="1"/>
</dbReference>
<dbReference type="InterPro" id="IPR036388">
    <property type="entry name" value="WH-like_DNA-bd_sf"/>
</dbReference>
<sequence length="189" mass="21261">MMEVVIPALTEELSTIIQQAMTGDKTAFSKLVWRYKDHIINIAFGVVGNAQDAEDIAQEAFLKAYLSINRLTSANAFYRWLVKITVNLSIDKKTANSLGRIQPLESALPLSNPAQSPELVAVQKEQQRLVLAALEQLTLEQRTVWVLYEFQELPYNEIGQILNIPLGTVKSRISAARSRLREILAPERL</sequence>
<gene>
    <name evidence="7" type="ORF">EV210_10676</name>
</gene>
<feature type="domain" description="RNA polymerase sigma-70 region 2" evidence="5">
    <location>
        <begin position="32"/>
        <end position="94"/>
    </location>
</feature>
<dbReference type="GO" id="GO:0016987">
    <property type="term" value="F:sigma factor activity"/>
    <property type="evidence" value="ECO:0007669"/>
    <property type="project" value="UniProtKB-KW"/>
</dbReference>
<dbReference type="InterPro" id="IPR007627">
    <property type="entry name" value="RNA_pol_sigma70_r2"/>
</dbReference>
<protein>
    <submittedName>
        <fullName evidence="7">RNA polymerase sigma-70 factor (ECF subfamily)</fullName>
    </submittedName>
</protein>
<dbReference type="GO" id="GO:0003677">
    <property type="term" value="F:DNA binding"/>
    <property type="evidence" value="ECO:0007669"/>
    <property type="project" value="InterPro"/>
</dbReference>
<organism evidence="7 8">
    <name type="scientific">Anaerospora hongkongensis</name>
    <dbReference type="NCBI Taxonomy" id="244830"/>
    <lineage>
        <taxon>Bacteria</taxon>
        <taxon>Bacillati</taxon>
        <taxon>Bacillota</taxon>
        <taxon>Negativicutes</taxon>
        <taxon>Selenomonadales</taxon>
        <taxon>Sporomusaceae</taxon>
        <taxon>Anaerospora</taxon>
    </lineage>
</organism>